<dbReference type="SMART" id="SM00155">
    <property type="entry name" value="PLDc"/>
    <property type="match status" value="1"/>
</dbReference>
<evidence type="ECO:0000256" key="3">
    <source>
        <dbReference type="ARBA" id="ARBA00012027"/>
    </source>
</evidence>
<keyword evidence="6" id="KW-0443">Lipid metabolism</keyword>
<evidence type="ECO:0000313" key="9">
    <source>
        <dbReference type="Proteomes" id="UP000029646"/>
    </source>
</evidence>
<dbReference type="GO" id="GO:0016891">
    <property type="term" value="F:RNA endonuclease activity producing 5'-phosphomonoesters, hydrolytic mechanism"/>
    <property type="evidence" value="ECO:0007669"/>
    <property type="project" value="TreeGrafter"/>
</dbReference>
<dbReference type="PANTHER" id="PTHR43856:SF1">
    <property type="entry name" value="MITOCHONDRIAL CARDIOLIPIN HYDROLASE"/>
    <property type="match status" value="1"/>
</dbReference>
<dbReference type="Pfam" id="PF13091">
    <property type="entry name" value="PLDc_2"/>
    <property type="match status" value="1"/>
</dbReference>
<name>A0A090W976_9FLAO</name>
<dbReference type="InterPro" id="IPR051406">
    <property type="entry name" value="PLD_domain"/>
</dbReference>
<dbReference type="EC" id="3.1.4.4" evidence="3"/>
<dbReference type="InterPro" id="IPR025202">
    <property type="entry name" value="PLD-like_dom"/>
</dbReference>
<dbReference type="EMBL" id="BBNS01000030">
    <property type="protein sequence ID" value="GAL72763.1"/>
    <property type="molecule type" value="Genomic_DNA"/>
</dbReference>
<dbReference type="RefSeq" id="WP_052415115.1">
    <property type="nucleotide sequence ID" value="NZ_BBNS01000030.1"/>
</dbReference>
<evidence type="ECO:0000256" key="4">
    <source>
        <dbReference type="ARBA" id="ARBA00022801"/>
    </source>
</evidence>
<evidence type="ECO:0000259" key="7">
    <source>
        <dbReference type="PROSITE" id="PS50035"/>
    </source>
</evidence>
<evidence type="ECO:0000256" key="5">
    <source>
        <dbReference type="ARBA" id="ARBA00022963"/>
    </source>
</evidence>
<dbReference type="GO" id="GO:0006793">
    <property type="term" value="P:phosphorus metabolic process"/>
    <property type="evidence" value="ECO:0007669"/>
    <property type="project" value="UniProtKB-ARBA"/>
</dbReference>
<feature type="domain" description="PLD phosphodiesterase" evidence="7">
    <location>
        <begin position="79"/>
        <end position="106"/>
    </location>
</feature>
<gene>
    <name evidence="8" type="ORF">JCM19302_3257</name>
</gene>
<dbReference type="AlphaFoldDB" id="A0A090W976"/>
<reference evidence="8 9" key="1">
    <citation type="journal article" date="2014" name="Genome Announc.">
        <title>Draft Genome Sequence of Marine Flavobacterium Jejuia pallidilutea Strain 11shimoA1 and Pigmentation Mutants.</title>
        <authorList>
            <person name="Takatani N."/>
            <person name="Nakanishi M."/>
            <person name="Meirelles P."/>
            <person name="Mino S."/>
            <person name="Suda W."/>
            <person name="Oshima K."/>
            <person name="Hattori M."/>
            <person name="Ohkuma M."/>
            <person name="Hosokawa M."/>
            <person name="Miyashita K."/>
            <person name="Thompson F.L."/>
            <person name="Niwa A."/>
            <person name="Sawabe T."/>
            <person name="Sawabe T."/>
        </authorList>
    </citation>
    <scope>NUCLEOTIDE SEQUENCE [LARGE SCALE GENOMIC DNA]</scope>
    <source>
        <strain evidence="9">JCM19302</strain>
    </source>
</reference>
<dbReference type="Proteomes" id="UP000029646">
    <property type="component" value="Unassembled WGS sequence"/>
</dbReference>
<dbReference type="SUPFAM" id="SSF56024">
    <property type="entry name" value="Phospholipase D/nuclease"/>
    <property type="match status" value="1"/>
</dbReference>
<comment type="similarity">
    <text evidence="2">Belongs to the phospholipase D family.</text>
</comment>
<dbReference type="GO" id="GO:0016042">
    <property type="term" value="P:lipid catabolic process"/>
    <property type="evidence" value="ECO:0007669"/>
    <property type="project" value="UniProtKB-KW"/>
</dbReference>
<dbReference type="Gene3D" id="3.30.870.10">
    <property type="entry name" value="Endonuclease Chain A"/>
    <property type="match status" value="1"/>
</dbReference>
<evidence type="ECO:0000256" key="2">
    <source>
        <dbReference type="ARBA" id="ARBA00008664"/>
    </source>
</evidence>
<evidence type="ECO:0000256" key="6">
    <source>
        <dbReference type="ARBA" id="ARBA00023098"/>
    </source>
</evidence>
<keyword evidence="4" id="KW-0378">Hydrolase</keyword>
<comment type="caution">
    <text evidence="8">The sequence shown here is derived from an EMBL/GenBank/DDBJ whole genome shotgun (WGS) entry which is preliminary data.</text>
</comment>
<keyword evidence="5" id="KW-0442">Lipid degradation</keyword>
<evidence type="ECO:0000256" key="1">
    <source>
        <dbReference type="ARBA" id="ARBA00000798"/>
    </source>
</evidence>
<comment type="catalytic activity">
    <reaction evidence="1">
        <text>a 1,2-diacyl-sn-glycero-3-phosphocholine + H2O = a 1,2-diacyl-sn-glycero-3-phosphate + choline + H(+)</text>
        <dbReference type="Rhea" id="RHEA:14445"/>
        <dbReference type="ChEBI" id="CHEBI:15354"/>
        <dbReference type="ChEBI" id="CHEBI:15377"/>
        <dbReference type="ChEBI" id="CHEBI:15378"/>
        <dbReference type="ChEBI" id="CHEBI:57643"/>
        <dbReference type="ChEBI" id="CHEBI:58608"/>
        <dbReference type="EC" id="3.1.4.4"/>
    </reaction>
</comment>
<dbReference type="GO" id="GO:0004630">
    <property type="term" value="F:phospholipase D activity"/>
    <property type="evidence" value="ECO:0007669"/>
    <property type="project" value="UniProtKB-EC"/>
</dbReference>
<proteinExistence type="inferred from homology"/>
<organism evidence="8 9">
    <name type="scientific">Jejuia pallidilutea</name>
    <dbReference type="NCBI Taxonomy" id="504487"/>
    <lineage>
        <taxon>Bacteria</taxon>
        <taxon>Pseudomonadati</taxon>
        <taxon>Bacteroidota</taxon>
        <taxon>Flavobacteriia</taxon>
        <taxon>Flavobacteriales</taxon>
        <taxon>Flavobacteriaceae</taxon>
        <taxon>Jejuia</taxon>
    </lineage>
</organism>
<dbReference type="PANTHER" id="PTHR43856">
    <property type="entry name" value="CARDIOLIPIN HYDROLASE"/>
    <property type="match status" value="1"/>
</dbReference>
<evidence type="ECO:0000313" key="8">
    <source>
        <dbReference type="EMBL" id="GAL72763.1"/>
    </source>
</evidence>
<dbReference type="CDD" id="cd09174">
    <property type="entry name" value="PLDc_Nuc_like_unchar2"/>
    <property type="match status" value="1"/>
</dbReference>
<accession>A0A090W976</accession>
<protein>
    <recommendedName>
        <fullName evidence="3">phospholipase D</fullName>
        <ecNumber evidence="3">3.1.4.4</ecNumber>
    </recommendedName>
</protein>
<dbReference type="InterPro" id="IPR001736">
    <property type="entry name" value="PLipase_D/transphosphatidylase"/>
</dbReference>
<dbReference type="PROSITE" id="PS50035">
    <property type="entry name" value="PLD"/>
    <property type="match status" value="1"/>
</dbReference>
<sequence>MNSQVYFENIRERIIETLDKCEFDLQIAVAWFTDTKLLSKVEDLSRKGVKVKIIIYDDHINQKKLFEKLYYNGAEVFLSKKLMHNKFCVIDGKTVINGSYNWTYSATSNEENVNVVTDNKEFAEKFVLQFFKLKRNCKIINDFLIIQ</sequence>